<evidence type="ECO:0000313" key="3">
    <source>
        <dbReference type="Proteomes" id="UP000556700"/>
    </source>
</evidence>
<dbReference type="EMBL" id="CAIJDO010000272">
    <property type="protein sequence ID" value="CAD0009545.1"/>
    <property type="molecule type" value="Genomic_DNA"/>
</dbReference>
<keyword evidence="3" id="KW-1185">Reference proteome</keyword>
<feature type="domain" description="DUF4142" evidence="1">
    <location>
        <begin position="51"/>
        <end position="181"/>
    </location>
</feature>
<evidence type="ECO:0000313" key="2">
    <source>
        <dbReference type="EMBL" id="CAD0009545.1"/>
    </source>
</evidence>
<organism evidence="2 3">
    <name type="scientific">Flavobacterium chungangense</name>
    <dbReference type="NCBI Taxonomy" id="554283"/>
    <lineage>
        <taxon>Bacteria</taxon>
        <taxon>Pseudomonadati</taxon>
        <taxon>Bacteroidota</taxon>
        <taxon>Flavobacteriia</taxon>
        <taxon>Flavobacteriales</taxon>
        <taxon>Flavobacteriaceae</taxon>
        <taxon>Flavobacterium</taxon>
    </lineage>
</organism>
<dbReference type="Pfam" id="PF13628">
    <property type="entry name" value="DUF4142"/>
    <property type="match status" value="1"/>
</dbReference>
<proteinExistence type="predicted"/>
<protein>
    <recommendedName>
        <fullName evidence="1">DUF4142 domain-containing protein</fullName>
    </recommendedName>
</protein>
<comment type="caution">
    <text evidence="2">The sequence shown here is derived from an EMBL/GenBank/DDBJ whole genome shotgun (WGS) entry which is preliminary data.</text>
</comment>
<dbReference type="RefSeq" id="WP_031453431.1">
    <property type="nucleotide sequence ID" value="NZ_CAIJDO010000272.1"/>
</dbReference>
<name>A0A6V6ZD48_9FLAO</name>
<reference evidence="2 3" key="1">
    <citation type="submission" date="2020-06" db="EMBL/GenBank/DDBJ databases">
        <authorList>
            <person name="Criscuolo A."/>
        </authorList>
    </citation>
    <scope>NUCLEOTIDE SEQUENCE [LARGE SCALE GENOMIC DNA]</scope>
    <source>
        <strain evidence="3">CIP 110025</strain>
    </source>
</reference>
<gene>
    <name evidence="2" type="ORF">FLACHUCJ7_04285</name>
</gene>
<dbReference type="AlphaFoldDB" id="A0A6V6ZD48"/>
<accession>A0A6V6ZD48</accession>
<dbReference type="InterPro" id="IPR025419">
    <property type="entry name" value="DUF4142"/>
</dbReference>
<dbReference type="PROSITE" id="PS51257">
    <property type="entry name" value="PROKAR_LIPOPROTEIN"/>
    <property type="match status" value="1"/>
</dbReference>
<evidence type="ECO:0000259" key="1">
    <source>
        <dbReference type="Pfam" id="PF13628"/>
    </source>
</evidence>
<sequence>MCLSKPSFLKTAFFIVIVTITISSCNENENLKKVDNKYVLTKNPEEIETYFFTATAEITKSIISKTQLAQDKSLNNAIKSVSIKIENSQNLLLQDISKTAVEKLIIINEINTTVANKDLYELAAKKEMDFDYACINSIIKSLSGMIKLFESIARETSDVAVLKLITHYLPKQYEFLRETEKIRKEINSKSNHNY</sequence>
<dbReference type="Proteomes" id="UP000556700">
    <property type="component" value="Unassembled WGS sequence"/>
</dbReference>